<dbReference type="EMBL" id="ACSE01000009">
    <property type="protein sequence ID" value="EFD88852.1"/>
    <property type="molecule type" value="Genomic_DNA"/>
</dbReference>
<organism evidence="1 2">
    <name type="scientific">Oenococcus oeni AWRIB429</name>
    <dbReference type="NCBI Taxonomy" id="655225"/>
    <lineage>
        <taxon>Bacteria</taxon>
        <taxon>Bacillati</taxon>
        <taxon>Bacillota</taxon>
        <taxon>Bacilli</taxon>
        <taxon>Lactobacillales</taxon>
        <taxon>Lactobacillaceae</taxon>
        <taxon>Oenococcus</taxon>
    </lineage>
</organism>
<accession>D3L8F8</accession>
<evidence type="ECO:0000313" key="1">
    <source>
        <dbReference type="EMBL" id="EFD88852.1"/>
    </source>
</evidence>
<evidence type="ECO:0000313" key="2">
    <source>
        <dbReference type="Proteomes" id="UP000003075"/>
    </source>
</evidence>
<proteinExistence type="predicted"/>
<reference evidence="1 2" key="1">
    <citation type="journal article" date="2010" name="Appl. Microbiol. Biotechnol.">
        <title>Genotypic diversity in Oenococcus oeni by high-density microarray comparative genome hybridization and whole genome sequencing.</title>
        <authorList>
            <person name="Borneman A.R."/>
            <person name="Bartowsky E.J."/>
            <person name="McCarthy J."/>
            <person name="Chambers P.J."/>
        </authorList>
    </citation>
    <scope>NUCLEOTIDE SEQUENCE [LARGE SCALE GENOMIC DNA]</scope>
    <source>
        <strain evidence="1 2">AWRIB429</strain>
    </source>
</reference>
<name>D3L8F8_OENOE</name>
<sequence>MIWKLSIFREFYFALMNNFKKSLETILTIFLKHYFIFSIYSII</sequence>
<comment type="caution">
    <text evidence="1">The sequence shown here is derived from an EMBL/GenBank/DDBJ whole genome shotgun (WGS) entry which is preliminary data.</text>
</comment>
<dbReference type="Proteomes" id="UP000003075">
    <property type="component" value="Unassembled WGS sequence"/>
</dbReference>
<protein>
    <submittedName>
        <fullName evidence="1">Uncharacterized protein</fullName>
    </submittedName>
</protein>
<gene>
    <name evidence="1" type="ORF">AWRIB429_0638</name>
</gene>
<dbReference type="AlphaFoldDB" id="D3L8F8"/>